<dbReference type="OrthoDB" id="266971at2759"/>
<dbReference type="Proteomes" id="UP000284403">
    <property type="component" value="Unassembled WGS sequence"/>
</dbReference>
<evidence type="ECO:0000256" key="1">
    <source>
        <dbReference type="SAM" id="MobiDB-lite"/>
    </source>
</evidence>
<dbReference type="EMBL" id="MKKU01000306">
    <property type="protein sequence ID" value="RNF16036.1"/>
    <property type="molecule type" value="Genomic_DNA"/>
</dbReference>
<dbReference type="Pfam" id="PF13424">
    <property type="entry name" value="TPR_12"/>
    <property type="match status" value="1"/>
</dbReference>
<keyword evidence="3" id="KW-1185">Reference proteome</keyword>
<protein>
    <submittedName>
        <fullName evidence="2">Uncharacterized protein</fullName>
    </submittedName>
</protein>
<sequence length="763" mass="82097">MQEAASLAEYRKGGTAAEDNVRRDVAASEATNGLQATQPSEDELLHEVLAMNTLAMQRCNAEALEDASTILSDAYMKLHNLASPGGDTRLMDTLRSTTLNNLGVVECHRGQHRQALSHFEAARQLEERWGSASPSVALNTCAAYNALGMYDKATAAAVETIDMLRTLKLQEESGNAATLPGDDGGSRSLQGTGIAVATSENKVLWGAAWHNLAVAQINTARYTKDPAEHSNAAVLFQNAMRATQELLGRDHPMTKSVTETYRTVRDVLRSYGVYKQHHTMLTVPPRPVDPRDEEDDMERYLQQCGGKSRRRAKEKFHRDLTITFCGEATHGAKLTERLDPTPYPGAVDVAFRGKGRKKMPRVLRGMTLSATLLRAGQLYGNPHPLLYSLPPNYDAAEPETLKDGYLVGSDAFAGATPNPRPPAAAAPAAGKKSPAKQRKENPAPKSAYSAQTPSGSNFQRTPPNQPHPPFPQHHAPPNYQESGRAYPQQQPPPGYKQQPPPSYKQQPPPSYKQQPPPGREEAPSGYQQMSSKSYQQTTSSSQPRGAGGGNVSKDRRAAPGTAAPPSKPHPVPREPTASSQVPQKLLPPLGKAPVQGGGGASTGSAGRAPDDGGNGSRQPRRASKGPVTTAGPAYEQVKYILLAEPQDSQRQQRGGTEQRLLDGSTGRVSLLGDANRQKMGGELLAEPDGGKTHRLFDAMWVSGKESMDVSGTREVGRPSYYVSSVLDMSKDSVLMPEEVLQMMVTSASSSEEDLPPMTATSSV</sequence>
<proteinExistence type="predicted"/>
<dbReference type="AlphaFoldDB" id="A0A3R7N4M9"/>
<dbReference type="SUPFAM" id="SSF48452">
    <property type="entry name" value="TPR-like"/>
    <property type="match status" value="1"/>
</dbReference>
<feature type="compositionally biased region" description="Polar residues" evidence="1">
    <location>
        <begin position="448"/>
        <end position="461"/>
    </location>
</feature>
<dbReference type="InterPro" id="IPR011990">
    <property type="entry name" value="TPR-like_helical_dom_sf"/>
</dbReference>
<dbReference type="GeneID" id="40318928"/>
<gene>
    <name evidence="2" type="ORF">Tco025E_05317</name>
</gene>
<feature type="compositionally biased region" description="Pro residues" evidence="1">
    <location>
        <begin position="489"/>
        <end position="517"/>
    </location>
</feature>
<name>A0A3R7N4M9_9TRYP</name>
<dbReference type="Gene3D" id="1.25.40.10">
    <property type="entry name" value="Tetratricopeptide repeat domain"/>
    <property type="match status" value="1"/>
</dbReference>
<evidence type="ECO:0000313" key="3">
    <source>
        <dbReference type="Proteomes" id="UP000284403"/>
    </source>
</evidence>
<organism evidence="2 3">
    <name type="scientific">Trypanosoma conorhini</name>
    <dbReference type="NCBI Taxonomy" id="83891"/>
    <lineage>
        <taxon>Eukaryota</taxon>
        <taxon>Discoba</taxon>
        <taxon>Euglenozoa</taxon>
        <taxon>Kinetoplastea</taxon>
        <taxon>Metakinetoplastina</taxon>
        <taxon>Trypanosomatida</taxon>
        <taxon>Trypanosomatidae</taxon>
        <taxon>Trypanosoma</taxon>
    </lineage>
</organism>
<evidence type="ECO:0000313" key="2">
    <source>
        <dbReference type="EMBL" id="RNF16036.1"/>
    </source>
</evidence>
<accession>A0A3R7N4M9</accession>
<reference evidence="2 3" key="1">
    <citation type="journal article" date="2018" name="BMC Genomics">
        <title>Genomic comparison of Trypanosoma conorhini and Trypanosoma rangeli to Trypanosoma cruzi strains of high and low virulence.</title>
        <authorList>
            <person name="Bradwell K.R."/>
            <person name="Koparde V.N."/>
            <person name="Matveyev A.V."/>
            <person name="Serrano M.G."/>
            <person name="Alves J.M."/>
            <person name="Parikh H."/>
            <person name="Huang B."/>
            <person name="Lee V."/>
            <person name="Espinosa-Alvarez O."/>
            <person name="Ortiz P.A."/>
            <person name="Costa-Martins A.G."/>
            <person name="Teixeira M.M."/>
            <person name="Buck G.A."/>
        </authorList>
    </citation>
    <scope>NUCLEOTIDE SEQUENCE [LARGE SCALE GENOMIC DNA]</scope>
    <source>
        <strain evidence="2 3">025E</strain>
    </source>
</reference>
<dbReference type="RefSeq" id="XP_029227675.1">
    <property type="nucleotide sequence ID" value="XM_029372218.1"/>
</dbReference>
<comment type="caution">
    <text evidence="2">The sequence shown here is derived from an EMBL/GenBank/DDBJ whole genome shotgun (WGS) entry which is preliminary data.</text>
</comment>
<feature type="compositionally biased region" description="Low complexity" evidence="1">
    <location>
        <begin position="524"/>
        <end position="542"/>
    </location>
</feature>
<feature type="compositionally biased region" description="Polar residues" evidence="1">
    <location>
        <begin position="646"/>
        <end position="655"/>
    </location>
</feature>
<feature type="region of interest" description="Disordered" evidence="1">
    <location>
        <begin position="412"/>
        <end position="674"/>
    </location>
</feature>